<dbReference type="SUPFAM" id="SSF90123">
    <property type="entry name" value="ABC transporter transmembrane region"/>
    <property type="match status" value="1"/>
</dbReference>
<evidence type="ECO:0000313" key="12">
    <source>
        <dbReference type="Proteomes" id="UP000728032"/>
    </source>
</evidence>
<evidence type="ECO:0000256" key="1">
    <source>
        <dbReference type="ARBA" id="ARBA00004141"/>
    </source>
</evidence>
<dbReference type="GO" id="GO:0016020">
    <property type="term" value="C:membrane"/>
    <property type="evidence" value="ECO:0007669"/>
    <property type="project" value="UniProtKB-SubCell"/>
</dbReference>
<evidence type="ECO:0000256" key="4">
    <source>
        <dbReference type="ARBA" id="ARBA00022692"/>
    </source>
</evidence>
<dbReference type="PANTHER" id="PTHR24223">
    <property type="entry name" value="ATP-BINDING CASSETTE SUB-FAMILY C"/>
    <property type="match status" value="1"/>
</dbReference>
<feature type="non-terminal residue" evidence="11">
    <location>
        <position position="1"/>
    </location>
</feature>
<dbReference type="AlphaFoldDB" id="A0A7R9QZT9"/>
<protein>
    <recommendedName>
        <fullName evidence="10">ABC transmembrane type-1 domain-containing protein</fullName>
    </recommendedName>
</protein>
<dbReference type="PROSITE" id="PS50929">
    <property type="entry name" value="ABC_TM1F"/>
    <property type="match status" value="1"/>
</dbReference>
<evidence type="ECO:0000256" key="6">
    <source>
        <dbReference type="ARBA" id="ARBA00022840"/>
    </source>
</evidence>
<keyword evidence="6" id="KW-0067">ATP-binding</keyword>
<dbReference type="GO" id="GO:0005524">
    <property type="term" value="F:ATP binding"/>
    <property type="evidence" value="ECO:0007669"/>
    <property type="project" value="UniProtKB-KW"/>
</dbReference>
<comment type="similarity">
    <text evidence="2">Belongs to the ABC transporter superfamily. ABCC family. Conjugate transporter (TC 3.A.1.208) subfamily.</text>
</comment>
<dbReference type="OrthoDB" id="6500128at2759"/>
<dbReference type="Pfam" id="PF00664">
    <property type="entry name" value="ABC_membrane"/>
    <property type="match status" value="1"/>
</dbReference>
<evidence type="ECO:0000256" key="8">
    <source>
        <dbReference type="ARBA" id="ARBA00023136"/>
    </source>
</evidence>
<proteinExistence type="inferred from homology"/>
<evidence type="ECO:0000256" key="5">
    <source>
        <dbReference type="ARBA" id="ARBA00022741"/>
    </source>
</evidence>
<reference evidence="11" key="1">
    <citation type="submission" date="2020-11" db="EMBL/GenBank/DDBJ databases">
        <authorList>
            <person name="Tran Van P."/>
        </authorList>
    </citation>
    <scope>NUCLEOTIDE SEQUENCE</scope>
</reference>
<dbReference type="PANTHER" id="PTHR24223:SF456">
    <property type="entry name" value="MULTIDRUG RESISTANCE-ASSOCIATED PROTEIN LETHAL(2)03659"/>
    <property type="match status" value="1"/>
</dbReference>
<gene>
    <name evidence="11" type="ORF">ONB1V03_LOCUS21202</name>
</gene>
<evidence type="ECO:0000256" key="2">
    <source>
        <dbReference type="ARBA" id="ARBA00009726"/>
    </source>
</evidence>
<feature type="transmembrane region" description="Helical" evidence="9">
    <location>
        <begin position="81"/>
        <end position="103"/>
    </location>
</feature>
<evidence type="ECO:0000256" key="7">
    <source>
        <dbReference type="ARBA" id="ARBA00022989"/>
    </source>
</evidence>
<accession>A0A7R9QZT9</accession>
<keyword evidence="7 9" id="KW-1133">Transmembrane helix</keyword>
<keyword evidence="3" id="KW-0813">Transport</keyword>
<keyword evidence="8 9" id="KW-0472">Membrane</keyword>
<evidence type="ECO:0000259" key="10">
    <source>
        <dbReference type="PROSITE" id="PS50929"/>
    </source>
</evidence>
<dbReference type="InterPro" id="IPR050173">
    <property type="entry name" value="ABC_transporter_C-like"/>
</dbReference>
<dbReference type="InterPro" id="IPR036640">
    <property type="entry name" value="ABC1_TM_sf"/>
</dbReference>
<feature type="transmembrane region" description="Helical" evidence="9">
    <location>
        <begin position="169"/>
        <end position="195"/>
    </location>
</feature>
<dbReference type="EMBL" id="OC954758">
    <property type="protein sequence ID" value="CAD7664644.1"/>
    <property type="molecule type" value="Genomic_DNA"/>
</dbReference>
<feature type="transmembrane region" description="Helical" evidence="9">
    <location>
        <begin position="39"/>
        <end position="61"/>
    </location>
</feature>
<evidence type="ECO:0000256" key="3">
    <source>
        <dbReference type="ARBA" id="ARBA00022448"/>
    </source>
</evidence>
<keyword evidence="5" id="KW-0547">Nucleotide-binding</keyword>
<dbReference type="Gene3D" id="1.20.1560.10">
    <property type="entry name" value="ABC transporter type 1, transmembrane domain"/>
    <property type="match status" value="1"/>
</dbReference>
<name>A0A7R9QZT9_9ACAR</name>
<dbReference type="GO" id="GO:0140359">
    <property type="term" value="F:ABC-type transporter activity"/>
    <property type="evidence" value="ECO:0007669"/>
    <property type="project" value="InterPro"/>
</dbReference>
<comment type="subcellular location">
    <subcellularLocation>
        <location evidence="1">Membrane</location>
        <topology evidence="1">Multi-pass membrane protein</topology>
    </subcellularLocation>
</comment>
<keyword evidence="12" id="KW-1185">Reference proteome</keyword>
<dbReference type="Proteomes" id="UP000728032">
    <property type="component" value="Unassembled WGS sequence"/>
</dbReference>
<dbReference type="InterPro" id="IPR011527">
    <property type="entry name" value="ABC1_TM_dom"/>
</dbReference>
<sequence length="198" mass="22587">MMNRKDSSERLKSLNWSKELTQKECSFTRATIKTFGPKMIFPFLLILFGECGLKIAQPLFLGYVIRYFADPDHYDYHTACWYALGVVGVTFLHVSTYHPAAVFSCRVATKARVAWCTLMYKKALRLKHSAFKQTTIGQILNLMSNDVSKFDEFCISGSYIIVAPIQTVIGVYICYIYVGWTCFIGLAILFCFIPFNSV</sequence>
<feature type="domain" description="ABC transmembrane type-1" evidence="10">
    <location>
        <begin position="44"/>
        <end position="198"/>
    </location>
</feature>
<organism evidence="11">
    <name type="scientific">Oppiella nova</name>
    <dbReference type="NCBI Taxonomy" id="334625"/>
    <lineage>
        <taxon>Eukaryota</taxon>
        <taxon>Metazoa</taxon>
        <taxon>Ecdysozoa</taxon>
        <taxon>Arthropoda</taxon>
        <taxon>Chelicerata</taxon>
        <taxon>Arachnida</taxon>
        <taxon>Acari</taxon>
        <taxon>Acariformes</taxon>
        <taxon>Sarcoptiformes</taxon>
        <taxon>Oribatida</taxon>
        <taxon>Brachypylina</taxon>
        <taxon>Oppioidea</taxon>
        <taxon>Oppiidae</taxon>
        <taxon>Oppiella</taxon>
    </lineage>
</organism>
<evidence type="ECO:0000256" key="9">
    <source>
        <dbReference type="SAM" id="Phobius"/>
    </source>
</evidence>
<evidence type="ECO:0000313" key="11">
    <source>
        <dbReference type="EMBL" id="CAD7664644.1"/>
    </source>
</evidence>
<dbReference type="EMBL" id="CAJPVJ010039933">
    <property type="protein sequence ID" value="CAG2181781.1"/>
    <property type="molecule type" value="Genomic_DNA"/>
</dbReference>
<keyword evidence="4 9" id="KW-0812">Transmembrane</keyword>